<accession>A0A6J5DKH7</accession>
<gene>
    <name evidence="1" type="ORF">LMG29542_02204</name>
</gene>
<organism evidence="1 2">
    <name type="scientific">Paraburkholderia humisilvae</name>
    <dbReference type="NCBI Taxonomy" id="627669"/>
    <lineage>
        <taxon>Bacteria</taxon>
        <taxon>Pseudomonadati</taxon>
        <taxon>Pseudomonadota</taxon>
        <taxon>Betaproteobacteria</taxon>
        <taxon>Burkholderiales</taxon>
        <taxon>Burkholderiaceae</taxon>
        <taxon>Paraburkholderia</taxon>
    </lineage>
</organism>
<dbReference type="AlphaFoldDB" id="A0A6J5DKH7"/>
<name>A0A6J5DKH7_9BURK</name>
<keyword evidence="2" id="KW-1185">Reference proteome</keyword>
<evidence type="ECO:0000313" key="2">
    <source>
        <dbReference type="Proteomes" id="UP000494363"/>
    </source>
</evidence>
<protein>
    <submittedName>
        <fullName evidence="1">Uncharacterized protein</fullName>
    </submittedName>
</protein>
<dbReference type="Proteomes" id="UP000494363">
    <property type="component" value="Unassembled WGS sequence"/>
</dbReference>
<reference evidence="1 2" key="1">
    <citation type="submission" date="2020-04" db="EMBL/GenBank/DDBJ databases">
        <authorList>
            <person name="De Canck E."/>
        </authorList>
    </citation>
    <scope>NUCLEOTIDE SEQUENCE [LARGE SCALE GENOMIC DNA]</scope>
    <source>
        <strain evidence="1 2">LMG 29542</strain>
    </source>
</reference>
<dbReference type="EMBL" id="CADIKH010000009">
    <property type="protein sequence ID" value="CAB3753964.1"/>
    <property type="molecule type" value="Genomic_DNA"/>
</dbReference>
<proteinExistence type="predicted"/>
<sequence length="156" mass="17007">MKTLDKVLARPWVLAADDERGEGNPIMVVLKDGWDFADDPGCGTRGVDTVREAEEITRSHNIIEAQHQSNDVSLVATEEPTDPASDFSGSHTVRREDNGLAVAVLSGYNRHERATYARQMAAAPILLRALRVLQANPNDPRAHRTALDAIALATDV</sequence>
<evidence type="ECO:0000313" key="1">
    <source>
        <dbReference type="EMBL" id="CAB3753964.1"/>
    </source>
</evidence>